<dbReference type="eggNOG" id="ENOG502R6C6">
    <property type="taxonomic scope" value="Eukaryota"/>
</dbReference>
<evidence type="ECO:0000313" key="2">
    <source>
        <dbReference type="Proteomes" id="UP000000709"/>
    </source>
</evidence>
<dbReference type="RefSeq" id="XP_007376709.1">
    <property type="nucleotide sequence ID" value="XM_007376647.1"/>
</dbReference>
<dbReference type="KEGG" id="spaa:SPAPADRAFT_62547"/>
<organism evidence="2">
    <name type="scientific">Spathaspora passalidarum (strain NRRL Y-27907 / 11-Y1)</name>
    <dbReference type="NCBI Taxonomy" id="619300"/>
    <lineage>
        <taxon>Eukaryota</taxon>
        <taxon>Fungi</taxon>
        <taxon>Dikarya</taxon>
        <taxon>Ascomycota</taxon>
        <taxon>Saccharomycotina</taxon>
        <taxon>Pichiomycetes</taxon>
        <taxon>Debaryomycetaceae</taxon>
        <taxon>Spathaspora</taxon>
    </lineage>
</organism>
<dbReference type="InParanoid" id="G3ASD5"/>
<name>G3ASD5_SPAPN</name>
<keyword evidence="2" id="KW-1185">Reference proteome</keyword>
<sequence length="297" mass="34119">MEQPASSTSSIGGLRLLSKKKTIPRAKRCLEKFVLRTQSGWSIPFKQGHLSLVCEYFDVIKELHLVNFIIDDMKPINIDGVQIQKLIIESCIYTNSFKKSRKPQPNSIFNNVTTLELKSIMHDNGLSLIDLVRLNNTSLNHLIMDTSSSMFYTNTPSGNTEFNFTRFNPFFNLLCSGYGKLTTLTLTNFGLFDYFIHDVVHEDSDSWVEPPTNNFETFMKYVSQINRLVIVLRKTPSMVKTCIKCGFTEQQSDKNIDSLTPGEWKVFLKPLELNSDNSLKIFNYRNKLLYSSSKYNI</sequence>
<protein>
    <submittedName>
        <fullName evidence="1">Uncharacterized protein</fullName>
    </submittedName>
</protein>
<gene>
    <name evidence="1" type="ORF">SPAPADRAFT_62547</name>
</gene>
<proteinExistence type="predicted"/>
<dbReference type="HOGENOM" id="CLU_946636_0_0_1"/>
<dbReference type="AlphaFoldDB" id="G3ASD5"/>
<dbReference type="GeneID" id="18874370"/>
<dbReference type="EMBL" id="GL996504">
    <property type="protein sequence ID" value="EGW30676.1"/>
    <property type="molecule type" value="Genomic_DNA"/>
</dbReference>
<accession>G3ASD5</accession>
<dbReference type="STRING" id="619300.G3ASD5"/>
<evidence type="ECO:0000313" key="1">
    <source>
        <dbReference type="EMBL" id="EGW30676.1"/>
    </source>
</evidence>
<reference evidence="1 2" key="1">
    <citation type="journal article" date="2011" name="Proc. Natl. Acad. Sci. U.S.A.">
        <title>Comparative genomics of xylose-fermenting fungi for enhanced biofuel production.</title>
        <authorList>
            <person name="Wohlbach D.J."/>
            <person name="Kuo A."/>
            <person name="Sato T.K."/>
            <person name="Potts K.M."/>
            <person name="Salamov A.A."/>
            <person name="LaButti K.M."/>
            <person name="Sun H."/>
            <person name="Clum A."/>
            <person name="Pangilinan J.L."/>
            <person name="Lindquist E.A."/>
            <person name="Lucas S."/>
            <person name="Lapidus A."/>
            <person name="Jin M."/>
            <person name="Gunawan C."/>
            <person name="Balan V."/>
            <person name="Dale B.E."/>
            <person name="Jeffries T.W."/>
            <person name="Zinkel R."/>
            <person name="Barry K.W."/>
            <person name="Grigoriev I.V."/>
            <person name="Gasch A.P."/>
        </authorList>
    </citation>
    <scope>NUCLEOTIDE SEQUENCE [LARGE SCALE GENOMIC DNA]</scope>
    <source>
        <strain evidence="2">NRRL Y-27907 / 11-Y1</strain>
    </source>
</reference>
<dbReference type="OrthoDB" id="421038at2759"/>
<dbReference type="Proteomes" id="UP000000709">
    <property type="component" value="Unassembled WGS sequence"/>
</dbReference>